<dbReference type="Pfam" id="PF00239">
    <property type="entry name" value="Resolvase"/>
    <property type="match status" value="1"/>
</dbReference>
<evidence type="ECO:0000256" key="4">
    <source>
        <dbReference type="PIRSR" id="PIRSR606118-50"/>
    </source>
</evidence>
<sequence length="197" mass="22471">MEIGYARVSSTEQETTLQRDALRRAKVRQVVEEKRSSMVVRPALEAMLDGLQSGDVVVVYKVDRFARSLSDLLRILDRIERAGASFRSLTEPIDTANPAGRMMMHLLGAFAEFERSMIRQRCMAGQLAAWERGVKLGRRRVLTARQEKNCYRKWQTGKYTMTALAEQYGCHLSSIKRVILRVEKPESSAVAFRMGKK</sequence>
<evidence type="ECO:0000256" key="5">
    <source>
        <dbReference type="PROSITE-ProRule" id="PRU10137"/>
    </source>
</evidence>
<evidence type="ECO:0000256" key="3">
    <source>
        <dbReference type="ARBA" id="ARBA00023172"/>
    </source>
</evidence>
<evidence type="ECO:0000256" key="2">
    <source>
        <dbReference type="ARBA" id="ARBA00023125"/>
    </source>
</evidence>
<dbReference type="CDD" id="cd03768">
    <property type="entry name" value="SR_ResInv"/>
    <property type="match status" value="1"/>
</dbReference>
<protein>
    <submittedName>
        <fullName evidence="7">DNA invertase Pin-like site-specific DNA recombinase</fullName>
    </submittedName>
</protein>
<dbReference type="GO" id="GO:0015074">
    <property type="term" value="P:DNA integration"/>
    <property type="evidence" value="ECO:0007669"/>
    <property type="project" value="UniProtKB-KW"/>
</dbReference>
<dbReference type="PROSITE" id="PS00397">
    <property type="entry name" value="RECOMBINASES_1"/>
    <property type="match status" value="1"/>
</dbReference>
<dbReference type="EMBL" id="JACHLP010000001">
    <property type="protein sequence ID" value="MBB4842214.1"/>
    <property type="molecule type" value="Genomic_DNA"/>
</dbReference>
<dbReference type="RefSeq" id="WP_184296218.1">
    <property type="nucleotide sequence ID" value="NZ_JACHLP010000001.1"/>
</dbReference>
<keyword evidence="2" id="KW-0238">DNA-binding</keyword>
<dbReference type="PANTHER" id="PTHR30461">
    <property type="entry name" value="DNA-INVERTASE FROM LAMBDOID PROPHAGE"/>
    <property type="match status" value="1"/>
</dbReference>
<evidence type="ECO:0000259" key="6">
    <source>
        <dbReference type="PROSITE" id="PS51736"/>
    </source>
</evidence>
<feature type="active site" description="O-(5'-phospho-DNA)-serine intermediate" evidence="4 5">
    <location>
        <position position="9"/>
    </location>
</feature>
<reference evidence="7 8" key="1">
    <citation type="submission" date="2020-08" db="EMBL/GenBank/DDBJ databases">
        <title>Functional genomics of gut bacteria from endangered species of beetles.</title>
        <authorList>
            <person name="Carlos-Shanley C."/>
        </authorList>
    </citation>
    <scope>NUCLEOTIDE SEQUENCE [LARGE SCALE GENOMIC DNA]</scope>
    <source>
        <strain evidence="7 8">S00239</strain>
    </source>
</reference>
<keyword evidence="8" id="KW-1185">Reference proteome</keyword>
<gene>
    <name evidence="7" type="ORF">HNP55_000709</name>
</gene>
<evidence type="ECO:0000313" key="8">
    <source>
        <dbReference type="Proteomes" id="UP000562027"/>
    </source>
</evidence>
<dbReference type="Gene3D" id="3.40.50.1390">
    <property type="entry name" value="Resolvase, N-terminal catalytic domain"/>
    <property type="match status" value="1"/>
</dbReference>
<dbReference type="Proteomes" id="UP000562027">
    <property type="component" value="Unassembled WGS sequence"/>
</dbReference>
<proteinExistence type="predicted"/>
<evidence type="ECO:0000256" key="1">
    <source>
        <dbReference type="ARBA" id="ARBA00022908"/>
    </source>
</evidence>
<dbReference type="SUPFAM" id="SSF53041">
    <property type="entry name" value="Resolvase-like"/>
    <property type="match status" value="1"/>
</dbReference>
<dbReference type="InterPro" id="IPR006119">
    <property type="entry name" value="Resolv_N"/>
</dbReference>
<dbReference type="GO" id="GO:0003677">
    <property type="term" value="F:DNA binding"/>
    <property type="evidence" value="ECO:0007669"/>
    <property type="project" value="UniProtKB-KW"/>
</dbReference>
<comment type="caution">
    <text evidence="7">The sequence shown here is derived from an EMBL/GenBank/DDBJ whole genome shotgun (WGS) entry which is preliminary data.</text>
</comment>
<dbReference type="SMART" id="SM00857">
    <property type="entry name" value="Resolvase"/>
    <property type="match status" value="1"/>
</dbReference>
<dbReference type="AlphaFoldDB" id="A0A840L190"/>
<keyword evidence="3" id="KW-0233">DNA recombination</keyword>
<dbReference type="PROSITE" id="PS51736">
    <property type="entry name" value="RECOMBINASES_3"/>
    <property type="match status" value="1"/>
</dbReference>
<dbReference type="PANTHER" id="PTHR30461:SF2">
    <property type="entry name" value="SERINE RECOMBINASE PINE-RELATED"/>
    <property type="match status" value="1"/>
</dbReference>
<dbReference type="GO" id="GO:0000150">
    <property type="term" value="F:DNA strand exchange activity"/>
    <property type="evidence" value="ECO:0007669"/>
    <property type="project" value="InterPro"/>
</dbReference>
<dbReference type="InterPro" id="IPR050639">
    <property type="entry name" value="SSR_resolvase"/>
</dbReference>
<organism evidence="7 8">
    <name type="scientific">Roseateles oligotrophus</name>
    <dbReference type="NCBI Taxonomy" id="1769250"/>
    <lineage>
        <taxon>Bacteria</taxon>
        <taxon>Pseudomonadati</taxon>
        <taxon>Pseudomonadota</taxon>
        <taxon>Betaproteobacteria</taxon>
        <taxon>Burkholderiales</taxon>
        <taxon>Sphaerotilaceae</taxon>
        <taxon>Roseateles</taxon>
    </lineage>
</organism>
<dbReference type="InterPro" id="IPR036162">
    <property type="entry name" value="Resolvase-like_N_sf"/>
</dbReference>
<accession>A0A840L190</accession>
<dbReference type="InterPro" id="IPR006118">
    <property type="entry name" value="Recombinase_CS"/>
</dbReference>
<evidence type="ECO:0000313" key="7">
    <source>
        <dbReference type="EMBL" id="MBB4842214.1"/>
    </source>
</evidence>
<name>A0A840L190_9BURK</name>
<keyword evidence="1" id="KW-0229">DNA integration</keyword>
<feature type="domain" description="Resolvase/invertase-type recombinase catalytic" evidence="6">
    <location>
        <begin position="1"/>
        <end position="133"/>
    </location>
</feature>